<dbReference type="InterPro" id="IPR012338">
    <property type="entry name" value="Beta-lactam/transpept-like"/>
</dbReference>
<dbReference type="Pfam" id="PF00144">
    <property type="entry name" value="Beta-lactamase"/>
    <property type="match status" value="1"/>
</dbReference>
<evidence type="ECO:0000313" key="2">
    <source>
        <dbReference type="EMBL" id="MCV2367640.1"/>
    </source>
</evidence>
<dbReference type="RefSeq" id="WP_263570252.1">
    <property type="nucleotide sequence ID" value="NZ_JAJIRN010000002.1"/>
</dbReference>
<dbReference type="EMBL" id="JAJIRN010000002">
    <property type="protein sequence ID" value="MCV2367640.1"/>
    <property type="molecule type" value="Genomic_DNA"/>
</dbReference>
<accession>A0ABT2YC76</accession>
<organism evidence="2 3">
    <name type="scientific">Roseateles oligotrophus</name>
    <dbReference type="NCBI Taxonomy" id="1769250"/>
    <lineage>
        <taxon>Bacteria</taxon>
        <taxon>Pseudomonadati</taxon>
        <taxon>Pseudomonadota</taxon>
        <taxon>Betaproteobacteria</taxon>
        <taxon>Burkholderiales</taxon>
        <taxon>Sphaerotilaceae</taxon>
        <taxon>Roseateles</taxon>
    </lineage>
</organism>
<reference evidence="2 3" key="1">
    <citation type="submission" date="2021-11" db="EMBL/GenBank/DDBJ databases">
        <authorList>
            <person name="Liang Q."/>
            <person name="Mou H."/>
            <person name="Liu Z."/>
        </authorList>
    </citation>
    <scope>NUCLEOTIDE SEQUENCE [LARGE SCALE GENOMIC DNA]</scope>
    <source>
        <strain evidence="2 3">CHU3</strain>
    </source>
</reference>
<dbReference type="Gene3D" id="3.40.710.10">
    <property type="entry name" value="DD-peptidase/beta-lactamase superfamily"/>
    <property type="match status" value="1"/>
</dbReference>
<protein>
    <submittedName>
        <fullName evidence="2">Beta-lactamase family protein</fullName>
    </submittedName>
</protein>
<dbReference type="Proteomes" id="UP001209701">
    <property type="component" value="Unassembled WGS sequence"/>
</dbReference>
<dbReference type="InterPro" id="IPR050789">
    <property type="entry name" value="Diverse_Enzym_Activities"/>
</dbReference>
<dbReference type="InterPro" id="IPR001466">
    <property type="entry name" value="Beta-lactam-related"/>
</dbReference>
<feature type="domain" description="Beta-lactamase-related" evidence="1">
    <location>
        <begin position="52"/>
        <end position="363"/>
    </location>
</feature>
<dbReference type="PANTHER" id="PTHR43283">
    <property type="entry name" value="BETA-LACTAMASE-RELATED"/>
    <property type="match status" value="1"/>
</dbReference>
<sequence>MRNTNSAEAIHRRAALGWLGGLALSPAWATEASEKAPLSERFEALAALGPELLRELQVPGAALVLLREGKPLYSAQFGLAEAGMPKAIQADTVFEAASMSKPLFAYLALHTVQAGQLDLDRPVLHYLPQEVFKPKQEWQRLITARMLLTHQSGLPNWRSAEDEVTNSLRIAFEPGQRFNYSGEGYFYLQRVLEAIWGEPLQTRAEKQLFKPLGMRHSGFVLTPQLDGLRARGHDVQGRILPAQEYRQANAAYTLYTTAADYALFLAEMLKRDRSAAHSLNPASLQAMLAHATPATDRAPIARPGLAQGLAVFWGLGWGINTTAQGDIAYHTGTNSSGFRNYCQFSPSRESGFVLMSNGLNGNQLWMRLMALQVITDNQVGAI</sequence>
<evidence type="ECO:0000313" key="3">
    <source>
        <dbReference type="Proteomes" id="UP001209701"/>
    </source>
</evidence>
<keyword evidence="3" id="KW-1185">Reference proteome</keyword>
<comment type="caution">
    <text evidence="2">The sequence shown here is derived from an EMBL/GenBank/DDBJ whole genome shotgun (WGS) entry which is preliminary data.</text>
</comment>
<proteinExistence type="predicted"/>
<name>A0ABT2YC76_9BURK</name>
<dbReference type="PANTHER" id="PTHR43283:SF18">
    <property type="match status" value="1"/>
</dbReference>
<dbReference type="SUPFAM" id="SSF56601">
    <property type="entry name" value="beta-lactamase/transpeptidase-like"/>
    <property type="match status" value="1"/>
</dbReference>
<gene>
    <name evidence="2" type="ORF">LNV07_05980</name>
</gene>
<evidence type="ECO:0000259" key="1">
    <source>
        <dbReference type="Pfam" id="PF00144"/>
    </source>
</evidence>